<gene>
    <name evidence="1" type="ORF">E2C01_097648</name>
</gene>
<evidence type="ECO:0000313" key="2">
    <source>
        <dbReference type="Proteomes" id="UP000324222"/>
    </source>
</evidence>
<dbReference type="AlphaFoldDB" id="A0A5B7K4Z3"/>
<evidence type="ECO:0000313" key="1">
    <source>
        <dbReference type="EMBL" id="MPD02090.1"/>
    </source>
</evidence>
<proteinExistence type="predicted"/>
<name>A0A5B7K4Z3_PORTR</name>
<organism evidence="1 2">
    <name type="scientific">Portunus trituberculatus</name>
    <name type="common">Swimming crab</name>
    <name type="synonym">Neptunus trituberculatus</name>
    <dbReference type="NCBI Taxonomy" id="210409"/>
    <lineage>
        <taxon>Eukaryota</taxon>
        <taxon>Metazoa</taxon>
        <taxon>Ecdysozoa</taxon>
        <taxon>Arthropoda</taxon>
        <taxon>Crustacea</taxon>
        <taxon>Multicrustacea</taxon>
        <taxon>Malacostraca</taxon>
        <taxon>Eumalacostraca</taxon>
        <taxon>Eucarida</taxon>
        <taxon>Decapoda</taxon>
        <taxon>Pleocyemata</taxon>
        <taxon>Brachyura</taxon>
        <taxon>Eubrachyura</taxon>
        <taxon>Portunoidea</taxon>
        <taxon>Portunidae</taxon>
        <taxon>Portuninae</taxon>
        <taxon>Portunus</taxon>
    </lineage>
</organism>
<dbReference type="EMBL" id="VSRR010129891">
    <property type="protein sequence ID" value="MPD02090.1"/>
    <property type="molecule type" value="Genomic_DNA"/>
</dbReference>
<accession>A0A5B7K4Z3</accession>
<sequence length="125" mass="13646">MESGFLRRQVDWRDARLECETGYSTFQHNCICSWLCDGGGGGCVNGEEQRPGTRAGRAEGSVRDSMSLYPLQEVMRESPLISTATISCLSWLVGCAPPSYTTSSSFSPHIFPHLYTLIPPPTGAI</sequence>
<reference evidence="1 2" key="1">
    <citation type="submission" date="2019-05" db="EMBL/GenBank/DDBJ databases">
        <title>Another draft genome of Portunus trituberculatus and its Hox gene families provides insights of decapod evolution.</title>
        <authorList>
            <person name="Jeong J.-H."/>
            <person name="Song I."/>
            <person name="Kim S."/>
            <person name="Choi T."/>
            <person name="Kim D."/>
            <person name="Ryu S."/>
            <person name="Kim W."/>
        </authorList>
    </citation>
    <scope>NUCLEOTIDE SEQUENCE [LARGE SCALE GENOMIC DNA]</scope>
    <source>
        <tissue evidence="1">Muscle</tissue>
    </source>
</reference>
<keyword evidence="2" id="KW-1185">Reference proteome</keyword>
<comment type="caution">
    <text evidence="1">The sequence shown here is derived from an EMBL/GenBank/DDBJ whole genome shotgun (WGS) entry which is preliminary data.</text>
</comment>
<protein>
    <submittedName>
        <fullName evidence="1">Uncharacterized protein</fullName>
    </submittedName>
</protein>
<dbReference type="Proteomes" id="UP000324222">
    <property type="component" value="Unassembled WGS sequence"/>
</dbReference>